<dbReference type="Proteomes" id="UP000823926">
    <property type="component" value="Unassembled WGS sequence"/>
</dbReference>
<feature type="domain" description="LUD" evidence="1">
    <location>
        <begin position="19"/>
        <end position="211"/>
    </location>
</feature>
<gene>
    <name evidence="2" type="ORF">H9888_07775</name>
</gene>
<name>A0A9D1QDX1_9BACT</name>
<reference evidence="2" key="1">
    <citation type="journal article" date="2021" name="PeerJ">
        <title>Extensive microbial diversity within the chicken gut microbiome revealed by metagenomics and culture.</title>
        <authorList>
            <person name="Gilroy R."/>
            <person name="Ravi A."/>
            <person name="Getino M."/>
            <person name="Pursley I."/>
            <person name="Horton D.L."/>
            <person name="Alikhan N.F."/>
            <person name="Baker D."/>
            <person name="Gharbi K."/>
            <person name="Hall N."/>
            <person name="Watson M."/>
            <person name="Adriaenssens E.M."/>
            <person name="Foster-Nyarko E."/>
            <person name="Jarju S."/>
            <person name="Secka A."/>
            <person name="Antonio M."/>
            <person name="Oren A."/>
            <person name="Chaudhuri R.R."/>
            <person name="La Ragione R."/>
            <person name="Hildebrand F."/>
            <person name="Pallen M.J."/>
        </authorList>
    </citation>
    <scope>NUCLEOTIDE SEQUENCE</scope>
    <source>
        <strain evidence="2">ChiBcec15-1070</strain>
    </source>
</reference>
<dbReference type="PANTHER" id="PTHR36179:SF2">
    <property type="entry name" value="LUD DOMAIN-CONTAINING PROTEIN"/>
    <property type="match status" value="1"/>
</dbReference>
<evidence type="ECO:0000259" key="1">
    <source>
        <dbReference type="Pfam" id="PF02589"/>
    </source>
</evidence>
<evidence type="ECO:0000313" key="2">
    <source>
        <dbReference type="EMBL" id="HIW11377.1"/>
    </source>
</evidence>
<reference evidence="2" key="2">
    <citation type="submission" date="2021-04" db="EMBL/GenBank/DDBJ databases">
        <authorList>
            <person name="Gilroy R."/>
        </authorList>
    </citation>
    <scope>NUCLEOTIDE SEQUENCE</scope>
    <source>
        <strain evidence="2">ChiBcec15-1070</strain>
    </source>
</reference>
<dbReference type="InterPro" id="IPR009501">
    <property type="entry name" value="UCP020269"/>
</dbReference>
<dbReference type="Gene3D" id="3.40.50.10420">
    <property type="entry name" value="NagB/RpiA/CoA transferase-like"/>
    <property type="match status" value="1"/>
</dbReference>
<dbReference type="PANTHER" id="PTHR36179">
    <property type="entry name" value="LUD_DOM DOMAIN-CONTAINING PROTEIN"/>
    <property type="match status" value="1"/>
</dbReference>
<dbReference type="Pfam" id="PF02589">
    <property type="entry name" value="LUD_dom"/>
    <property type="match status" value="1"/>
</dbReference>
<sequence>MADHTFEYWQRRLEDLAVLLSKHGFAAEVVATAAEARERIRRVVEEMAPQRVGYADSRTLRATGALDMLRADARWEFIDGFDRTKSRAENLERRREALMTDLFLTGVNAVTEQGTLVWLDMVGNRIGGVTFGPRQVILTVGRNKLVRDREEAVQRIKTIAAPLNARAHEHFKTPCQVTSRCHDCASPDRICNAWLMMERCYPKGRIRVILINEDLGY</sequence>
<protein>
    <submittedName>
        <fullName evidence="2">Lactate utilization protein</fullName>
    </submittedName>
</protein>
<evidence type="ECO:0000313" key="3">
    <source>
        <dbReference type="Proteomes" id="UP000823926"/>
    </source>
</evidence>
<dbReference type="PIRSF" id="PIRSF020269">
    <property type="entry name" value="DUF1121"/>
    <property type="match status" value="1"/>
</dbReference>
<proteinExistence type="predicted"/>
<dbReference type="InterPro" id="IPR037171">
    <property type="entry name" value="NagB/RpiA_transferase-like"/>
</dbReference>
<dbReference type="InterPro" id="IPR024185">
    <property type="entry name" value="FTHF_cligase-like_sf"/>
</dbReference>
<organism evidence="2 3">
    <name type="scientific">Candidatus Rikenella faecigallinarum</name>
    <dbReference type="NCBI Taxonomy" id="2838745"/>
    <lineage>
        <taxon>Bacteria</taxon>
        <taxon>Pseudomonadati</taxon>
        <taxon>Bacteroidota</taxon>
        <taxon>Bacteroidia</taxon>
        <taxon>Bacteroidales</taxon>
        <taxon>Rikenellaceae</taxon>
        <taxon>Rikenella</taxon>
    </lineage>
</organism>
<dbReference type="InterPro" id="IPR003741">
    <property type="entry name" value="LUD_dom"/>
</dbReference>
<accession>A0A9D1QDX1</accession>
<dbReference type="SUPFAM" id="SSF100950">
    <property type="entry name" value="NagB/RpiA/CoA transferase-like"/>
    <property type="match status" value="1"/>
</dbReference>
<dbReference type="AlphaFoldDB" id="A0A9D1QDX1"/>
<dbReference type="EMBL" id="DXHL01000035">
    <property type="protein sequence ID" value="HIW11377.1"/>
    <property type="molecule type" value="Genomic_DNA"/>
</dbReference>
<comment type="caution">
    <text evidence="2">The sequence shown here is derived from an EMBL/GenBank/DDBJ whole genome shotgun (WGS) entry which is preliminary data.</text>
</comment>